<dbReference type="InterPro" id="IPR029399">
    <property type="entry name" value="TMEM192"/>
</dbReference>
<keyword evidence="4 7" id="KW-0812">Transmembrane</keyword>
<feature type="transmembrane region" description="Helical" evidence="7">
    <location>
        <begin position="76"/>
        <end position="98"/>
    </location>
</feature>
<feature type="transmembrane region" description="Helical" evidence="7">
    <location>
        <begin position="160"/>
        <end position="181"/>
    </location>
</feature>
<dbReference type="GO" id="GO:0005770">
    <property type="term" value="C:late endosome"/>
    <property type="evidence" value="ECO:0007669"/>
    <property type="project" value="TreeGrafter"/>
</dbReference>
<gene>
    <name evidence="9" type="primary">LOC100901850</name>
</gene>
<reference evidence="9" key="1">
    <citation type="submission" date="2025-08" db="UniProtKB">
        <authorList>
            <consortium name="RefSeq"/>
        </authorList>
    </citation>
    <scope>IDENTIFICATION</scope>
</reference>
<sequence length="265" mass="30245">MVSLGDYDNFSGNISEQLLEANDDRAASETALSANLDLPNNRVQTSAVIVFQVFMMIDLLVAAFLLPYFPDIPVPVFSLIVYLHCAVWALTFILDAYLRKQHALLSCYGFINFYQKTKTLRRTSLNIMSCGSILMLIISVVIADYCAQRSQCPPGLDSKVYLQMVIALETIILLPVYIYYLKLNHDFHSNKARPDIEPPNFITSIIQDQNGVEIGFRDNNAIEDTVEKQSDMIRYLTQYNTHLKQKLVRLSLEVQNSRRNDLVDY</sequence>
<keyword evidence="8" id="KW-1185">Reference proteome</keyword>
<name>A0AAJ6QYJ3_9ACAR</name>
<evidence type="ECO:0000313" key="8">
    <source>
        <dbReference type="Proteomes" id="UP000694867"/>
    </source>
</evidence>
<comment type="subcellular location">
    <subcellularLocation>
        <location evidence="1">Membrane</location>
        <topology evidence="1">Multi-pass membrane protein</topology>
    </subcellularLocation>
</comment>
<feature type="transmembrane region" description="Helical" evidence="7">
    <location>
        <begin position="48"/>
        <end position="70"/>
    </location>
</feature>
<evidence type="ECO:0000256" key="6">
    <source>
        <dbReference type="ARBA" id="ARBA00023136"/>
    </source>
</evidence>
<evidence type="ECO:0000256" key="2">
    <source>
        <dbReference type="ARBA" id="ARBA00006314"/>
    </source>
</evidence>
<evidence type="ECO:0000256" key="4">
    <source>
        <dbReference type="ARBA" id="ARBA00022692"/>
    </source>
</evidence>
<dbReference type="PANTHER" id="PTHR31592:SF1">
    <property type="entry name" value="TRANSMEMBRANE PROTEIN 192"/>
    <property type="match status" value="1"/>
</dbReference>
<dbReference type="AlphaFoldDB" id="A0AAJ6QYJ3"/>
<comment type="similarity">
    <text evidence="2">Belongs to the TMEM192 family.</text>
</comment>
<keyword evidence="6 7" id="KW-0472">Membrane</keyword>
<evidence type="ECO:0000256" key="3">
    <source>
        <dbReference type="ARBA" id="ARBA00014635"/>
    </source>
</evidence>
<keyword evidence="5 7" id="KW-1133">Transmembrane helix</keyword>
<dbReference type="RefSeq" id="XP_003748090.1">
    <property type="nucleotide sequence ID" value="XM_003748042.2"/>
</dbReference>
<organism evidence="8 9">
    <name type="scientific">Galendromus occidentalis</name>
    <name type="common">western predatory mite</name>
    <dbReference type="NCBI Taxonomy" id="34638"/>
    <lineage>
        <taxon>Eukaryota</taxon>
        <taxon>Metazoa</taxon>
        <taxon>Ecdysozoa</taxon>
        <taxon>Arthropoda</taxon>
        <taxon>Chelicerata</taxon>
        <taxon>Arachnida</taxon>
        <taxon>Acari</taxon>
        <taxon>Parasitiformes</taxon>
        <taxon>Mesostigmata</taxon>
        <taxon>Gamasina</taxon>
        <taxon>Phytoseioidea</taxon>
        <taxon>Phytoseiidae</taxon>
        <taxon>Typhlodrominae</taxon>
        <taxon>Galendromus</taxon>
    </lineage>
</organism>
<dbReference type="GeneID" id="100901850"/>
<dbReference type="Pfam" id="PF14802">
    <property type="entry name" value="TMEM192"/>
    <property type="match status" value="1"/>
</dbReference>
<evidence type="ECO:0000256" key="5">
    <source>
        <dbReference type="ARBA" id="ARBA00022989"/>
    </source>
</evidence>
<accession>A0AAJ6QYJ3</accession>
<dbReference type="KEGG" id="goe:100901850"/>
<feature type="transmembrane region" description="Helical" evidence="7">
    <location>
        <begin position="125"/>
        <end position="145"/>
    </location>
</feature>
<protein>
    <recommendedName>
        <fullName evidence="3">Transmembrane protein 192</fullName>
    </recommendedName>
</protein>
<dbReference type="PANTHER" id="PTHR31592">
    <property type="entry name" value="TRANSMEMBRANE PROTEIN 192"/>
    <property type="match status" value="1"/>
</dbReference>
<proteinExistence type="inferred from homology"/>
<evidence type="ECO:0000256" key="7">
    <source>
        <dbReference type="SAM" id="Phobius"/>
    </source>
</evidence>
<evidence type="ECO:0000313" key="9">
    <source>
        <dbReference type="RefSeq" id="XP_003748090.1"/>
    </source>
</evidence>
<dbReference type="Proteomes" id="UP000694867">
    <property type="component" value="Unplaced"/>
</dbReference>
<dbReference type="GO" id="GO:0005765">
    <property type="term" value="C:lysosomal membrane"/>
    <property type="evidence" value="ECO:0007669"/>
    <property type="project" value="TreeGrafter"/>
</dbReference>
<evidence type="ECO:0000256" key="1">
    <source>
        <dbReference type="ARBA" id="ARBA00004141"/>
    </source>
</evidence>